<name>A0A915L6Z5_ROMCU</name>
<sequence>MDHLYDRGSILSSRTRCFIIFELHQNYEVLQNIYNQSLHLELGINKFESSSNDQCSEVAAKLLSKIMEDSPATKKKLTLDLTYYCSSRFKIYP</sequence>
<dbReference type="Proteomes" id="UP000887565">
    <property type="component" value="Unplaced"/>
</dbReference>
<organism evidence="1 2">
    <name type="scientific">Romanomermis culicivorax</name>
    <name type="common">Nematode worm</name>
    <dbReference type="NCBI Taxonomy" id="13658"/>
    <lineage>
        <taxon>Eukaryota</taxon>
        <taxon>Metazoa</taxon>
        <taxon>Ecdysozoa</taxon>
        <taxon>Nematoda</taxon>
        <taxon>Enoplea</taxon>
        <taxon>Dorylaimia</taxon>
        <taxon>Mermithida</taxon>
        <taxon>Mermithoidea</taxon>
        <taxon>Mermithidae</taxon>
        <taxon>Romanomermis</taxon>
    </lineage>
</organism>
<keyword evidence="1" id="KW-1185">Reference proteome</keyword>
<protein>
    <submittedName>
        <fullName evidence="2">Uncharacterized protein</fullName>
    </submittedName>
</protein>
<proteinExistence type="predicted"/>
<dbReference type="WBParaSite" id="nRc.2.0.1.t46799-RA">
    <property type="protein sequence ID" value="nRc.2.0.1.t46799-RA"/>
    <property type="gene ID" value="nRc.2.0.1.g46799"/>
</dbReference>
<evidence type="ECO:0000313" key="2">
    <source>
        <dbReference type="WBParaSite" id="nRc.2.0.1.t46799-RA"/>
    </source>
</evidence>
<dbReference type="AlphaFoldDB" id="A0A915L6Z5"/>
<reference evidence="2" key="1">
    <citation type="submission" date="2022-11" db="UniProtKB">
        <authorList>
            <consortium name="WormBaseParasite"/>
        </authorList>
    </citation>
    <scope>IDENTIFICATION</scope>
</reference>
<evidence type="ECO:0000313" key="1">
    <source>
        <dbReference type="Proteomes" id="UP000887565"/>
    </source>
</evidence>
<accession>A0A915L6Z5</accession>